<protein>
    <submittedName>
        <fullName evidence="1">Uncharacterized protein</fullName>
    </submittedName>
</protein>
<comment type="caution">
    <text evidence="1">The sequence shown here is derived from an EMBL/GenBank/DDBJ whole genome shotgun (WGS) entry which is preliminary data.</text>
</comment>
<keyword evidence="2" id="KW-1185">Reference proteome</keyword>
<proteinExistence type="predicted"/>
<evidence type="ECO:0000313" key="1">
    <source>
        <dbReference type="EMBL" id="THU48281.1"/>
    </source>
</evidence>
<organism evidence="1 2">
    <name type="scientific">Musa balbisiana</name>
    <name type="common">Banana</name>
    <dbReference type="NCBI Taxonomy" id="52838"/>
    <lineage>
        <taxon>Eukaryota</taxon>
        <taxon>Viridiplantae</taxon>
        <taxon>Streptophyta</taxon>
        <taxon>Embryophyta</taxon>
        <taxon>Tracheophyta</taxon>
        <taxon>Spermatophyta</taxon>
        <taxon>Magnoliopsida</taxon>
        <taxon>Liliopsida</taxon>
        <taxon>Zingiberales</taxon>
        <taxon>Musaceae</taxon>
        <taxon>Musa</taxon>
    </lineage>
</organism>
<name>A0A4S8IIW9_MUSBA</name>
<gene>
    <name evidence="1" type="ORF">C4D60_Mb09t24590</name>
</gene>
<dbReference type="EMBL" id="PYDT01000010">
    <property type="protein sequence ID" value="THU48281.1"/>
    <property type="molecule type" value="Genomic_DNA"/>
</dbReference>
<sequence>MATVSDNYLCFYCSSSLRMRLPAISREVFGYATSPPGAQLRSGSANSYYSNPWHKGLTLFDSESSTEEDDHFILGVFFAES</sequence>
<reference evidence="1 2" key="1">
    <citation type="journal article" date="2019" name="Nat. Plants">
        <title>Genome sequencing of Musa balbisiana reveals subgenome evolution and function divergence in polyploid bananas.</title>
        <authorList>
            <person name="Yao X."/>
        </authorList>
    </citation>
    <scope>NUCLEOTIDE SEQUENCE [LARGE SCALE GENOMIC DNA]</scope>
    <source>
        <strain evidence="2">cv. DH-PKW</strain>
        <tissue evidence="1">Leaves</tissue>
    </source>
</reference>
<accession>A0A4S8IIW9</accession>
<dbReference type="AlphaFoldDB" id="A0A4S8IIW9"/>
<evidence type="ECO:0000313" key="2">
    <source>
        <dbReference type="Proteomes" id="UP000317650"/>
    </source>
</evidence>
<dbReference type="Proteomes" id="UP000317650">
    <property type="component" value="Chromosome 9"/>
</dbReference>